<dbReference type="Proteomes" id="UP000007431">
    <property type="component" value="Unassembled WGS sequence"/>
</dbReference>
<keyword evidence="4" id="KW-1185">Reference proteome</keyword>
<name>D8QLI5_SCHCM</name>
<dbReference type="Gene3D" id="3.90.226.10">
    <property type="entry name" value="2-enoyl-CoA Hydratase, Chain A, domain 1"/>
    <property type="match status" value="1"/>
</dbReference>
<dbReference type="SUPFAM" id="SSF52096">
    <property type="entry name" value="ClpP/crotonase"/>
    <property type="match status" value="1"/>
</dbReference>
<feature type="signal peptide" evidence="1">
    <location>
        <begin position="1"/>
        <end position="17"/>
    </location>
</feature>
<dbReference type="OMA" id="AQDMVML"/>
<feature type="chain" id="PRO_5003121038" description="CPAF-like PDZ domain-containing protein" evidence="1">
    <location>
        <begin position="18"/>
        <end position="647"/>
    </location>
</feature>
<dbReference type="EMBL" id="GL377318">
    <property type="protein sequence ID" value="EFI91349.1"/>
    <property type="molecule type" value="Genomic_DNA"/>
</dbReference>
<dbReference type="InParanoid" id="D8QLI5"/>
<organism evidence="4">
    <name type="scientific">Schizophyllum commune (strain H4-8 / FGSC 9210)</name>
    <name type="common">Split gill fungus</name>
    <dbReference type="NCBI Taxonomy" id="578458"/>
    <lineage>
        <taxon>Eukaryota</taxon>
        <taxon>Fungi</taxon>
        <taxon>Dikarya</taxon>
        <taxon>Basidiomycota</taxon>
        <taxon>Agaricomycotina</taxon>
        <taxon>Agaricomycetes</taxon>
        <taxon>Agaricomycetidae</taxon>
        <taxon>Agaricales</taxon>
        <taxon>Schizophyllaceae</taxon>
        <taxon>Schizophyllum</taxon>
    </lineage>
</organism>
<dbReference type="RefSeq" id="XP_003026252.1">
    <property type="nucleotide sequence ID" value="XM_003026206.1"/>
</dbReference>
<keyword evidence="1" id="KW-0732">Signal</keyword>
<dbReference type="GeneID" id="9589085"/>
<evidence type="ECO:0000256" key="1">
    <source>
        <dbReference type="SAM" id="SignalP"/>
    </source>
</evidence>
<dbReference type="VEuPathDB" id="FungiDB:SCHCODRAFT_01176926"/>
<dbReference type="InterPro" id="IPR056186">
    <property type="entry name" value="PDZ_CPAF-rel"/>
</dbReference>
<dbReference type="Pfam" id="PF23658">
    <property type="entry name" value="PDZ_CPAF_rel"/>
    <property type="match status" value="1"/>
</dbReference>
<sequence length="647" mass="71695">MTMSWLPVLALALLAEAAPVAEDPCAAIGGKSYAPPADVLACWKTFPFNETLRQNVLTNVARVFDFFTFEDYYLDSPPPFEESTINIREELQRLNTTDYETDYDFNWDLFLFATQLNDGHTRWYPDCYTAFQNLLPAPIVALSSDGTSDPEIFVAPDSVEFISLLGTNYTDYFDAIGFDWKRLAGAKVTSIDGQDPWDYVDYLAKTISGNYLDHGVRVNSVFTSYRISSNDFSQRFGDFAGPTGVARTSVKISAIPTDSGKEETFDVPYYANLVGNNFTDSESYWANNCAATEDTNGHDYKDAALKAKSNARKAHFARAEIVDKSNATAVGLPDKYHPDLPLVSGSTGVFKNYILEDGVTGVLYVGSFGGDFNQFQTDTDSAIKEFKSKGVTRLLIDLTNNGGGYVCLGQFLHNYLAGSKIPYDPGFVSSHRASELAQKIVASDIKLGLNSSYAFYAPDNYAFLANDTVMPSTYNYMDPTEPLVINGVSDPTSQRFYDTCFLSYVVDIPASPPFPLDQVAIVNNGNCASTCAMFSTLMYEHYNTKIASIGGGTGHLEYKGMAGNQVLEWADLASEIKTADLENDPLAPPDLLISGNMRVNWRTAWSWIDKDEPIAYRSEPPQVRLQYTNETYVSPQKLWDYAVSKLF</sequence>
<dbReference type="HOGENOM" id="CLU_019851_0_0_1"/>
<evidence type="ECO:0000313" key="3">
    <source>
        <dbReference type="EMBL" id="EFI91349.1"/>
    </source>
</evidence>
<evidence type="ECO:0000259" key="2">
    <source>
        <dbReference type="Pfam" id="PF23658"/>
    </source>
</evidence>
<dbReference type="STRING" id="578458.D8QLI5"/>
<dbReference type="OrthoDB" id="27214at2759"/>
<dbReference type="eggNOG" id="ENOG502S18W">
    <property type="taxonomic scope" value="Eukaryota"/>
</dbReference>
<dbReference type="KEGG" id="scm:SCHCO_01176926"/>
<dbReference type="PANTHER" id="PTHR37049:SF4">
    <property type="entry name" value="RHODANESE DOMAIN-CONTAINING PROTEIN"/>
    <property type="match status" value="1"/>
</dbReference>
<gene>
    <name evidence="3" type="ORF">SCHCODRAFT_258939</name>
</gene>
<dbReference type="AlphaFoldDB" id="D8QLI5"/>
<protein>
    <recommendedName>
        <fullName evidence="2">CPAF-like PDZ domain-containing protein</fullName>
    </recommendedName>
</protein>
<feature type="domain" description="CPAF-like PDZ" evidence="2">
    <location>
        <begin position="136"/>
        <end position="242"/>
    </location>
</feature>
<dbReference type="PANTHER" id="PTHR37049">
    <property type="entry name" value="PEPTIDASE S41 FAMILY PROTEIN"/>
    <property type="match status" value="1"/>
</dbReference>
<proteinExistence type="predicted"/>
<dbReference type="InterPro" id="IPR029045">
    <property type="entry name" value="ClpP/crotonase-like_dom_sf"/>
</dbReference>
<reference evidence="3 4" key="1">
    <citation type="journal article" date="2010" name="Nat. Biotechnol.">
        <title>Genome sequence of the model mushroom Schizophyllum commune.</title>
        <authorList>
            <person name="Ohm R.A."/>
            <person name="de Jong J.F."/>
            <person name="Lugones L.G."/>
            <person name="Aerts A."/>
            <person name="Kothe E."/>
            <person name="Stajich J.E."/>
            <person name="de Vries R.P."/>
            <person name="Record E."/>
            <person name="Levasseur A."/>
            <person name="Baker S.E."/>
            <person name="Bartholomew K.A."/>
            <person name="Coutinho P.M."/>
            <person name="Erdmann S."/>
            <person name="Fowler T.J."/>
            <person name="Gathman A.C."/>
            <person name="Lombard V."/>
            <person name="Henrissat B."/>
            <person name="Knabe N."/>
            <person name="Kuees U."/>
            <person name="Lilly W.W."/>
            <person name="Lindquist E."/>
            <person name="Lucas S."/>
            <person name="Magnuson J.K."/>
            <person name="Piumi F."/>
            <person name="Raudaskoski M."/>
            <person name="Salamov A."/>
            <person name="Schmutz J."/>
            <person name="Schwarze F.W.M.R."/>
            <person name="vanKuyk P.A."/>
            <person name="Horton J.S."/>
            <person name="Grigoriev I.V."/>
            <person name="Woesten H.A.B."/>
        </authorList>
    </citation>
    <scope>NUCLEOTIDE SEQUENCE [LARGE SCALE GENOMIC DNA]</scope>
    <source>
        <strain evidence="4">H4-8 / FGSC 9210</strain>
    </source>
</reference>
<accession>D8QLI5</accession>
<dbReference type="InterPro" id="IPR052766">
    <property type="entry name" value="S41A_metabolite_peptidase"/>
</dbReference>
<evidence type="ECO:0000313" key="4">
    <source>
        <dbReference type="Proteomes" id="UP000007431"/>
    </source>
</evidence>